<dbReference type="EMBL" id="JAMXMC010000011">
    <property type="protein sequence ID" value="MCO5978679.1"/>
    <property type="molecule type" value="Genomic_DNA"/>
</dbReference>
<dbReference type="RefSeq" id="WP_252771430.1">
    <property type="nucleotide sequence ID" value="NZ_JAMXMC010000011.1"/>
</dbReference>
<evidence type="ECO:0000313" key="1">
    <source>
        <dbReference type="EMBL" id="MCO5978679.1"/>
    </source>
</evidence>
<sequence>MTNYAVFLEGSNFKLELEGRKEFFGFFATVRVDSPSAEDAKDSAISLISSSPELQEAFRNASEIKPTIEAKVVHELLTENQMKNTGFTFFLMEYE</sequence>
<comment type="caution">
    <text evidence="1">The sequence shown here is derived from an EMBL/GenBank/DDBJ whole genome shotgun (WGS) entry which is preliminary data.</text>
</comment>
<evidence type="ECO:0008006" key="3">
    <source>
        <dbReference type="Google" id="ProtNLM"/>
    </source>
</evidence>
<protein>
    <recommendedName>
        <fullName evidence="3">DUF1488 family protein</fullName>
    </recommendedName>
</protein>
<dbReference type="Proteomes" id="UP001204851">
    <property type="component" value="Unassembled WGS sequence"/>
</dbReference>
<evidence type="ECO:0000313" key="2">
    <source>
        <dbReference type="Proteomes" id="UP001204851"/>
    </source>
</evidence>
<proteinExistence type="predicted"/>
<organism evidence="1 2">
    <name type="scientific">Ideonella oryzae</name>
    <dbReference type="NCBI Taxonomy" id="2937441"/>
    <lineage>
        <taxon>Bacteria</taxon>
        <taxon>Pseudomonadati</taxon>
        <taxon>Pseudomonadota</taxon>
        <taxon>Betaproteobacteria</taxon>
        <taxon>Burkholderiales</taxon>
        <taxon>Sphaerotilaceae</taxon>
        <taxon>Ideonella</taxon>
    </lineage>
</organism>
<keyword evidence="2" id="KW-1185">Reference proteome</keyword>
<gene>
    <name evidence="1" type="ORF">M0L44_18435</name>
</gene>
<name>A0ABT1BRY0_9BURK</name>
<reference evidence="1 2" key="1">
    <citation type="submission" date="2022-06" db="EMBL/GenBank/DDBJ databases">
        <title>Ideonella sp. NS12-5 Genome sequencing and assembly.</title>
        <authorList>
            <person name="Jung Y."/>
        </authorList>
    </citation>
    <scope>NUCLEOTIDE SEQUENCE [LARGE SCALE GENOMIC DNA]</scope>
    <source>
        <strain evidence="1 2">NS12-5</strain>
    </source>
</reference>
<accession>A0ABT1BRY0</accession>